<dbReference type="Proteomes" id="UP000283672">
    <property type="component" value="Unassembled WGS sequence"/>
</dbReference>
<sequence length="76" mass="8910">MNSVSTINLGKFVDICNKPLKKMPASYEVDTFLGEVDTFFQKKTLYLPTKELLGNIPKNRIGKRQYIFTYYKKRLI</sequence>
<dbReference type="EMBL" id="QROP01000008">
    <property type="protein sequence ID" value="RHL40447.1"/>
    <property type="molecule type" value="Genomic_DNA"/>
</dbReference>
<protein>
    <submittedName>
        <fullName evidence="1">Uncharacterized protein</fullName>
    </submittedName>
</protein>
<evidence type="ECO:0000313" key="2">
    <source>
        <dbReference type="Proteomes" id="UP000283672"/>
    </source>
</evidence>
<gene>
    <name evidence="1" type="ORF">DW026_04915</name>
</gene>
<proteinExistence type="predicted"/>
<reference evidence="1 2" key="1">
    <citation type="submission" date="2018-08" db="EMBL/GenBank/DDBJ databases">
        <title>A genome reference for cultivated species of the human gut microbiota.</title>
        <authorList>
            <person name="Zou Y."/>
            <person name="Xue W."/>
            <person name="Luo G."/>
        </authorList>
    </citation>
    <scope>NUCLEOTIDE SEQUENCE [LARGE SCALE GENOMIC DNA]</scope>
    <source>
        <strain evidence="1 2">AF38-11</strain>
    </source>
</reference>
<comment type="caution">
    <text evidence="1">The sequence shown here is derived from an EMBL/GenBank/DDBJ whole genome shotgun (WGS) entry which is preliminary data.</text>
</comment>
<dbReference type="AlphaFoldDB" id="A0AA92VC16"/>
<accession>A0AA92VC16</accession>
<organism evidence="1 2">
    <name type="scientific">Segatella copri</name>
    <dbReference type="NCBI Taxonomy" id="165179"/>
    <lineage>
        <taxon>Bacteria</taxon>
        <taxon>Pseudomonadati</taxon>
        <taxon>Bacteroidota</taxon>
        <taxon>Bacteroidia</taxon>
        <taxon>Bacteroidales</taxon>
        <taxon>Prevotellaceae</taxon>
        <taxon>Segatella</taxon>
    </lineage>
</organism>
<name>A0AA92VC16_9BACT</name>
<evidence type="ECO:0000313" key="1">
    <source>
        <dbReference type="EMBL" id="RHL40447.1"/>
    </source>
</evidence>